<keyword evidence="3" id="KW-1185">Reference proteome</keyword>
<organism evidence="2 3">
    <name type="scientific">Fukomys damarensis</name>
    <name type="common">Damaraland mole rat</name>
    <name type="synonym">Cryptomys damarensis</name>
    <dbReference type="NCBI Taxonomy" id="885580"/>
    <lineage>
        <taxon>Eukaryota</taxon>
        <taxon>Metazoa</taxon>
        <taxon>Chordata</taxon>
        <taxon>Craniata</taxon>
        <taxon>Vertebrata</taxon>
        <taxon>Euteleostomi</taxon>
        <taxon>Mammalia</taxon>
        <taxon>Eutheria</taxon>
        <taxon>Euarchontoglires</taxon>
        <taxon>Glires</taxon>
        <taxon>Rodentia</taxon>
        <taxon>Hystricomorpha</taxon>
        <taxon>Bathyergidae</taxon>
        <taxon>Fukomys</taxon>
    </lineage>
</organism>
<name>A0A091CUT0_FUKDA</name>
<dbReference type="Proteomes" id="UP000028990">
    <property type="component" value="Unassembled WGS sequence"/>
</dbReference>
<dbReference type="AlphaFoldDB" id="A0A091CUT0"/>
<feature type="region of interest" description="Disordered" evidence="1">
    <location>
        <begin position="41"/>
        <end position="62"/>
    </location>
</feature>
<accession>A0A091CUT0</accession>
<reference evidence="2 3" key="1">
    <citation type="submission" date="2013-11" db="EMBL/GenBank/DDBJ databases">
        <title>The Damaraland mole rat (Fukomys damarensis) genome and evolution of African mole rats.</title>
        <authorList>
            <person name="Gladyshev V.N."/>
            <person name="Fang X."/>
        </authorList>
    </citation>
    <scope>NUCLEOTIDE SEQUENCE [LARGE SCALE GENOMIC DNA]</scope>
    <source>
        <tissue evidence="2">Liver</tissue>
    </source>
</reference>
<gene>
    <name evidence="2" type="ORF">H920_15220</name>
</gene>
<sequence>MVPTEGNEGDNLEFTKTQQSYSYSRSNKGFLNPCSDTCRRHHSWPPDEHRQSSSAGTQTLTSAKGGNTWIAITIVEDSGAGKEPALTLQGRPVWLKHNNNNKKTYFGPRWPCIGILYTESSSPDTVTIHPFTWLGTAKLYHRAGWQYPGQHGNREEPSELVAVGSGLTAAIQAVESTSGDGEPITEIEPAPDSESKAVTLETELKTEDKGVAEMGGRQHQVHRVGTVVLED</sequence>
<feature type="compositionally biased region" description="Polar residues" evidence="1">
    <location>
        <begin position="52"/>
        <end position="62"/>
    </location>
</feature>
<dbReference type="EMBL" id="KN123775">
    <property type="protein sequence ID" value="KFO23319.1"/>
    <property type="molecule type" value="Genomic_DNA"/>
</dbReference>
<evidence type="ECO:0000313" key="3">
    <source>
        <dbReference type="Proteomes" id="UP000028990"/>
    </source>
</evidence>
<feature type="region of interest" description="Disordered" evidence="1">
    <location>
        <begin position="176"/>
        <end position="198"/>
    </location>
</feature>
<evidence type="ECO:0000256" key="1">
    <source>
        <dbReference type="SAM" id="MobiDB-lite"/>
    </source>
</evidence>
<evidence type="ECO:0000313" key="2">
    <source>
        <dbReference type="EMBL" id="KFO23319.1"/>
    </source>
</evidence>
<protein>
    <submittedName>
        <fullName evidence="2">Glucocorticoid modulatory element-binding protein 1</fullName>
    </submittedName>
</protein>
<proteinExistence type="predicted"/>